<dbReference type="Gramene" id="OIT28020">
    <property type="protein sequence ID" value="OIT28020"/>
    <property type="gene ID" value="A4A49_20950"/>
</dbReference>
<evidence type="ECO:0000256" key="6">
    <source>
        <dbReference type="ARBA" id="ARBA00022847"/>
    </source>
</evidence>
<accession>A0A1J6KH73</accession>
<dbReference type="Gene3D" id="3.90.1300.10">
    <property type="entry name" value="Amidase signature (AS) domain"/>
    <property type="match status" value="1"/>
</dbReference>
<reference evidence="12" key="1">
    <citation type="submission" date="2016-11" db="EMBL/GenBank/DDBJ databases">
        <title>The genome of Nicotiana attenuata.</title>
        <authorList>
            <person name="Xu S."/>
            <person name="Brockmoeller T."/>
            <person name="Gaquerel E."/>
            <person name="Navarro A."/>
            <person name="Kuhl H."/>
            <person name="Gase K."/>
            <person name="Ling Z."/>
            <person name="Zhou W."/>
            <person name="Kreitzer C."/>
            <person name="Stanke M."/>
            <person name="Tang H."/>
            <person name="Lyons E."/>
            <person name="Pandey P."/>
            <person name="Pandey S.P."/>
            <person name="Timmermann B."/>
            <person name="Baldwin I.T."/>
        </authorList>
    </citation>
    <scope>NUCLEOTIDE SEQUENCE [LARGE SCALE GENOMIC DNA]</scope>
    <source>
        <strain evidence="12">UT</strain>
    </source>
</reference>
<dbReference type="SMR" id="A0A1J6KH73"/>
<evidence type="ECO:0000256" key="3">
    <source>
        <dbReference type="ARBA" id="ARBA00022448"/>
    </source>
</evidence>
<evidence type="ECO:0000313" key="12">
    <source>
        <dbReference type="EMBL" id="OIT28020.1"/>
    </source>
</evidence>
<name>A0A1J6KH73_NICAT</name>
<keyword evidence="7 10" id="KW-1133">Transmembrane helix</keyword>
<feature type="transmembrane region" description="Helical" evidence="10">
    <location>
        <begin position="367"/>
        <end position="391"/>
    </location>
</feature>
<evidence type="ECO:0000256" key="2">
    <source>
        <dbReference type="ARBA" id="ARBA00010992"/>
    </source>
</evidence>
<sequence length="442" mass="46096">MCAIPMQNPYVLSADPCGSSSGSAISVAANMVSVSIGTETSGSILCPASSNAVVGIKPTLGLTSRAGVIPVTPRQDSIGPIARTVADAVHVLDVIVGFDHNDAAATGAAASLVPPGGYTRFLKVDGLKGKRLGIVREPFFNFTNSPALAQAFEKHLQTLSKVLTAFTSSLYIAGLVASLVAGRLTAAIGRRNIMVVGGCTFFAGAAMNGAVQNISMLILGRILLGFGVGFTNQATPVYLSEMAPSKWRGAFSTGFQFFIGLGVVTANCINYATSKLSRGWRLSLGLAVVPAATMTIGALLISDTPTSLVERGKLEKAKQSLAKVGGSNNNIEIEAELADLIKSSEIARASKEEPFVTIFKRQHRPHLVMAIAIPFFQQMTGINIVAFYAPVLFGSVGFGNNSALLGAVILGLVNLGSILVSTGIVDRFGRRFLFILGGVQLC</sequence>
<feature type="transmembrane region" description="Helical" evidence="10">
    <location>
        <begin position="403"/>
        <end position="425"/>
    </location>
</feature>
<dbReference type="EMBL" id="MJEQ01002197">
    <property type="protein sequence ID" value="OIT28020.1"/>
    <property type="molecule type" value="Genomic_DNA"/>
</dbReference>
<feature type="transmembrane region" description="Helical" evidence="10">
    <location>
        <begin position="162"/>
        <end position="181"/>
    </location>
</feature>
<dbReference type="SUPFAM" id="SSF75304">
    <property type="entry name" value="Amidase signature (AS) enzymes"/>
    <property type="match status" value="1"/>
</dbReference>
<evidence type="ECO:0000259" key="11">
    <source>
        <dbReference type="PROSITE" id="PS50850"/>
    </source>
</evidence>
<dbReference type="GO" id="GO:0015144">
    <property type="term" value="F:carbohydrate transmembrane transporter activity"/>
    <property type="evidence" value="ECO:0007669"/>
    <property type="project" value="InterPro"/>
</dbReference>
<evidence type="ECO:0000256" key="7">
    <source>
        <dbReference type="ARBA" id="ARBA00022989"/>
    </source>
</evidence>
<keyword evidence="3" id="KW-0813">Transport</keyword>
<protein>
    <submittedName>
        <fullName evidence="12">Sugar transport protein 5</fullName>
    </submittedName>
</protein>
<evidence type="ECO:0000256" key="1">
    <source>
        <dbReference type="ARBA" id="ARBA00004141"/>
    </source>
</evidence>
<dbReference type="GO" id="GO:0016020">
    <property type="term" value="C:membrane"/>
    <property type="evidence" value="ECO:0007669"/>
    <property type="project" value="UniProtKB-SubCell"/>
</dbReference>
<dbReference type="Proteomes" id="UP000187609">
    <property type="component" value="Unassembled WGS sequence"/>
</dbReference>
<dbReference type="STRING" id="49451.A0A1J6KH73"/>
<dbReference type="AlphaFoldDB" id="A0A1J6KH73"/>
<keyword evidence="5 10" id="KW-0812">Transmembrane</keyword>
<evidence type="ECO:0000256" key="10">
    <source>
        <dbReference type="SAM" id="Phobius"/>
    </source>
</evidence>
<dbReference type="InterPro" id="IPR005828">
    <property type="entry name" value="MFS_sugar_transport-like"/>
</dbReference>
<evidence type="ECO:0000256" key="4">
    <source>
        <dbReference type="ARBA" id="ARBA00022597"/>
    </source>
</evidence>
<keyword evidence="13" id="KW-1185">Reference proteome</keyword>
<dbReference type="Pfam" id="PF00083">
    <property type="entry name" value="Sugar_tr"/>
    <property type="match status" value="1"/>
</dbReference>
<dbReference type="InterPro" id="IPR020846">
    <property type="entry name" value="MFS_dom"/>
</dbReference>
<dbReference type="PANTHER" id="PTHR23500">
    <property type="entry name" value="SOLUTE CARRIER FAMILY 2, FACILITATED GLUCOSE TRANSPORTER"/>
    <property type="match status" value="1"/>
</dbReference>
<dbReference type="InterPro" id="IPR036259">
    <property type="entry name" value="MFS_trans_sf"/>
</dbReference>
<evidence type="ECO:0000313" key="13">
    <source>
        <dbReference type="Proteomes" id="UP000187609"/>
    </source>
</evidence>
<evidence type="ECO:0000256" key="8">
    <source>
        <dbReference type="ARBA" id="ARBA00023136"/>
    </source>
</evidence>
<dbReference type="InterPro" id="IPR005829">
    <property type="entry name" value="Sugar_transporter_CS"/>
</dbReference>
<evidence type="ECO:0000256" key="5">
    <source>
        <dbReference type="ARBA" id="ARBA00022692"/>
    </source>
</evidence>
<dbReference type="InterPro" id="IPR003663">
    <property type="entry name" value="Sugar/inositol_transpt"/>
</dbReference>
<feature type="transmembrane region" description="Helical" evidence="10">
    <location>
        <begin position="217"/>
        <end position="239"/>
    </location>
</feature>
<evidence type="ECO:0000256" key="9">
    <source>
        <dbReference type="ARBA" id="ARBA00044504"/>
    </source>
</evidence>
<keyword evidence="8 10" id="KW-0472">Membrane</keyword>
<dbReference type="InterPro" id="IPR045262">
    <property type="entry name" value="STP/PLT_plant"/>
</dbReference>
<dbReference type="PRINTS" id="PR00171">
    <property type="entry name" value="SUGRTRNSPORT"/>
</dbReference>
<proteinExistence type="inferred from homology"/>
<feature type="transmembrane region" description="Helical" evidence="10">
    <location>
        <begin position="251"/>
        <end position="273"/>
    </location>
</feature>
<gene>
    <name evidence="12" type="primary">STP5_1</name>
    <name evidence="12" type="ORF">A4A49_20950</name>
</gene>
<comment type="similarity">
    <text evidence="2">Belongs to the major facilitator superfamily. Sugar transporter (TC 2.A.1.1) family.</text>
</comment>
<comment type="similarity">
    <text evidence="9">Belongs to the major facilitator superfamily. Phosphate:H(+) symporter (TC 2.A.1.9) family.</text>
</comment>
<keyword evidence="6" id="KW-0769">Symport</keyword>
<dbReference type="PROSITE" id="PS50850">
    <property type="entry name" value="MFS"/>
    <property type="match status" value="1"/>
</dbReference>
<organism evidence="12 13">
    <name type="scientific">Nicotiana attenuata</name>
    <name type="common">Coyote tobacco</name>
    <dbReference type="NCBI Taxonomy" id="49451"/>
    <lineage>
        <taxon>Eukaryota</taxon>
        <taxon>Viridiplantae</taxon>
        <taxon>Streptophyta</taxon>
        <taxon>Embryophyta</taxon>
        <taxon>Tracheophyta</taxon>
        <taxon>Spermatophyta</taxon>
        <taxon>Magnoliopsida</taxon>
        <taxon>eudicotyledons</taxon>
        <taxon>Gunneridae</taxon>
        <taxon>Pentapetalae</taxon>
        <taxon>asterids</taxon>
        <taxon>lamiids</taxon>
        <taxon>Solanales</taxon>
        <taxon>Solanaceae</taxon>
        <taxon>Nicotianoideae</taxon>
        <taxon>Nicotianeae</taxon>
        <taxon>Nicotiana</taxon>
    </lineage>
</organism>
<dbReference type="PROSITE" id="PS00217">
    <property type="entry name" value="SUGAR_TRANSPORT_2"/>
    <property type="match status" value="1"/>
</dbReference>
<dbReference type="GO" id="GO:0015293">
    <property type="term" value="F:symporter activity"/>
    <property type="evidence" value="ECO:0007669"/>
    <property type="project" value="UniProtKB-KW"/>
</dbReference>
<comment type="subcellular location">
    <subcellularLocation>
        <location evidence="1">Membrane</location>
        <topology evidence="1">Multi-pass membrane protein</topology>
    </subcellularLocation>
</comment>
<dbReference type="InterPro" id="IPR036928">
    <property type="entry name" value="AS_sf"/>
</dbReference>
<feature type="domain" description="Major facilitator superfamily (MFS) profile" evidence="11">
    <location>
        <begin position="109"/>
        <end position="442"/>
    </location>
</feature>
<dbReference type="PANTHER" id="PTHR23500:SF44">
    <property type="entry name" value="SUGAR TRANSPORT PROTEIN 5"/>
    <property type="match status" value="1"/>
</dbReference>
<comment type="caution">
    <text evidence="12">The sequence shown here is derived from an EMBL/GenBank/DDBJ whole genome shotgun (WGS) entry which is preliminary data.</text>
</comment>
<keyword evidence="4 12" id="KW-0762">Sugar transport</keyword>
<dbReference type="SUPFAM" id="SSF103473">
    <property type="entry name" value="MFS general substrate transporter"/>
    <property type="match status" value="1"/>
</dbReference>
<dbReference type="Gene3D" id="1.20.1250.20">
    <property type="entry name" value="MFS general substrate transporter like domains"/>
    <property type="match status" value="1"/>
</dbReference>